<accession>A0A343JQG0</accession>
<gene>
    <name evidence="1" type="ORF">66901_41</name>
</gene>
<reference evidence="1 2" key="1">
    <citation type="submission" date="2017-07" db="EMBL/GenBank/DDBJ databases">
        <title>Comparative genome analysis of lactococcal phages belonging to the virulent 936 group.</title>
        <authorList>
            <person name="Oliveira J."/>
        </authorList>
    </citation>
    <scope>NUCLEOTIDE SEQUENCE [LARGE SCALE GENOMIC DNA]</scope>
</reference>
<dbReference type="EMBL" id="MF448567">
    <property type="protein sequence ID" value="ASZ71733.1"/>
    <property type="molecule type" value="Genomic_DNA"/>
</dbReference>
<dbReference type="Proteomes" id="UP000256648">
    <property type="component" value="Segment"/>
</dbReference>
<protein>
    <submittedName>
        <fullName evidence="1">Uncharacterized protein</fullName>
    </submittedName>
</protein>
<proteinExistence type="predicted"/>
<name>A0A343JQG0_9CAUD</name>
<evidence type="ECO:0000313" key="1">
    <source>
        <dbReference type="EMBL" id="ASZ71733.1"/>
    </source>
</evidence>
<evidence type="ECO:0000313" key="2">
    <source>
        <dbReference type="Proteomes" id="UP000256648"/>
    </source>
</evidence>
<keyword evidence="2" id="KW-1185">Reference proteome</keyword>
<organism evidence="1 2">
    <name type="scientific">Lactococcus phage 66901</name>
    <dbReference type="NCBI Taxonomy" id="2029671"/>
    <lineage>
        <taxon>Viruses</taxon>
        <taxon>Duplodnaviria</taxon>
        <taxon>Heunggongvirae</taxon>
        <taxon>Uroviricota</taxon>
        <taxon>Caudoviricetes</taxon>
        <taxon>Skunavirus</taxon>
        <taxon>Skunavirus sv66901</taxon>
    </lineage>
</organism>
<sequence length="53" mass="6130">MGFILVFLNLSQDKEIIKHSGIPLEILQTRKTLCLLIPYFTNRTHNALTSCHF</sequence>